<evidence type="ECO:0000259" key="7">
    <source>
        <dbReference type="Pfam" id="PF02656"/>
    </source>
</evidence>
<keyword evidence="2" id="KW-1003">Cell membrane</keyword>
<evidence type="ECO:0000256" key="4">
    <source>
        <dbReference type="ARBA" id="ARBA00022989"/>
    </source>
</evidence>
<dbReference type="Pfam" id="PF02656">
    <property type="entry name" value="DUF202"/>
    <property type="match status" value="1"/>
</dbReference>
<keyword evidence="3 6" id="KW-0812">Transmembrane</keyword>
<comment type="caution">
    <text evidence="8">The sequence shown here is derived from an EMBL/GenBank/DDBJ whole genome shotgun (WGS) entry which is preliminary data.</text>
</comment>
<comment type="subcellular location">
    <subcellularLocation>
        <location evidence="1">Cell membrane</location>
        <topology evidence="1">Multi-pass membrane protein</topology>
    </subcellularLocation>
</comment>
<sequence>MTLFRPRPDRPPLHEVGETPDYRFSLANERTFLAWIRTSLALLAGGVAVVQIVPDFAFAGARPMLGVILIVMSTVIAATSYARWERRERAIRLGGPLPRSVLPRVVGIGLSVVMVLALVFVLMEVVRGQE</sequence>
<dbReference type="PANTHER" id="PTHR34187:SF2">
    <property type="entry name" value="DUF202 DOMAIN-CONTAINING PROTEIN"/>
    <property type="match status" value="1"/>
</dbReference>
<dbReference type="RefSeq" id="WP_145752095.1">
    <property type="nucleotide sequence ID" value="NZ_CP084582.1"/>
</dbReference>
<evidence type="ECO:0000256" key="1">
    <source>
        <dbReference type="ARBA" id="ARBA00004651"/>
    </source>
</evidence>
<evidence type="ECO:0000313" key="8">
    <source>
        <dbReference type="EMBL" id="KAB1117932.1"/>
    </source>
</evidence>
<dbReference type="Proteomes" id="UP000471364">
    <property type="component" value="Unassembled WGS sequence"/>
</dbReference>
<feature type="transmembrane region" description="Helical" evidence="6">
    <location>
        <begin position="105"/>
        <end position="123"/>
    </location>
</feature>
<evidence type="ECO:0000256" key="2">
    <source>
        <dbReference type="ARBA" id="ARBA00022475"/>
    </source>
</evidence>
<feature type="transmembrane region" description="Helical" evidence="6">
    <location>
        <begin position="65"/>
        <end position="84"/>
    </location>
</feature>
<keyword evidence="9" id="KW-1185">Reference proteome</keyword>
<dbReference type="InterPro" id="IPR003807">
    <property type="entry name" value="DUF202"/>
</dbReference>
<evidence type="ECO:0000256" key="3">
    <source>
        <dbReference type="ARBA" id="ARBA00022692"/>
    </source>
</evidence>
<accession>A0ABQ6UM07</accession>
<dbReference type="InterPro" id="IPR052053">
    <property type="entry name" value="IM_YidH-like"/>
</dbReference>
<feature type="transmembrane region" description="Helical" evidence="6">
    <location>
        <begin position="32"/>
        <end position="53"/>
    </location>
</feature>
<protein>
    <submittedName>
        <fullName evidence="8">DUF202 domain-containing protein</fullName>
    </submittedName>
</protein>
<evidence type="ECO:0000256" key="6">
    <source>
        <dbReference type="SAM" id="Phobius"/>
    </source>
</evidence>
<gene>
    <name evidence="8" type="ORF">F6X54_05690</name>
</gene>
<keyword evidence="5 6" id="KW-0472">Membrane</keyword>
<feature type="domain" description="DUF202" evidence="7">
    <location>
        <begin position="23"/>
        <end position="90"/>
    </location>
</feature>
<dbReference type="PANTHER" id="PTHR34187">
    <property type="entry name" value="FGR18P"/>
    <property type="match status" value="1"/>
</dbReference>
<dbReference type="EMBL" id="WAAR01000016">
    <property type="protein sequence ID" value="KAB1117932.1"/>
    <property type="molecule type" value="Genomic_DNA"/>
</dbReference>
<evidence type="ECO:0000256" key="5">
    <source>
        <dbReference type="ARBA" id="ARBA00023136"/>
    </source>
</evidence>
<reference evidence="8 9" key="1">
    <citation type="submission" date="2019-09" db="EMBL/GenBank/DDBJ databases">
        <title>High taxonomic diversity of Micromonospora strains isolated from Medicago sativa nodules in different geographical locations.</title>
        <authorList>
            <person name="Martinez-Hidalgo P."/>
            <person name="Flores-Felix J.D."/>
            <person name="Velazquez E."/>
            <person name="Brau L."/>
            <person name="Trujillo M.E."/>
            <person name="Martinez-Molina E."/>
        </authorList>
    </citation>
    <scope>NUCLEOTIDE SEQUENCE [LARGE SCALE GENOMIC DNA]</scope>
    <source>
        <strain evidence="8 9">ALFB5</strain>
    </source>
</reference>
<organism evidence="8 9">
    <name type="scientific">Micromonospora aurantiaca</name>
    <name type="common">nom. illeg.</name>
    <dbReference type="NCBI Taxonomy" id="47850"/>
    <lineage>
        <taxon>Bacteria</taxon>
        <taxon>Bacillati</taxon>
        <taxon>Actinomycetota</taxon>
        <taxon>Actinomycetes</taxon>
        <taxon>Micromonosporales</taxon>
        <taxon>Micromonosporaceae</taxon>
        <taxon>Micromonospora</taxon>
    </lineage>
</organism>
<evidence type="ECO:0000313" key="9">
    <source>
        <dbReference type="Proteomes" id="UP000471364"/>
    </source>
</evidence>
<name>A0ABQ6UM07_9ACTN</name>
<keyword evidence="4 6" id="KW-1133">Transmembrane helix</keyword>
<proteinExistence type="predicted"/>